<dbReference type="SUPFAM" id="SSF53335">
    <property type="entry name" value="S-adenosyl-L-methionine-dependent methyltransferases"/>
    <property type="match status" value="1"/>
</dbReference>
<evidence type="ECO:0000313" key="3">
    <source>
        <dbReference type="Proteomes" id="UP001147653"/>
    </source>
</evidence>
<evidence type="ECO:0000313" key="2">
    <source>
        <dbReference type="EMBL" id="MDA0182263.1"/>
    </source>
</evidence>
<dbReference type="AlphaFoldDB" id="A0A9X3N9H4"/>
<organism evidence="2 3">
    <name type="scientific">Solirubrobacter phytolaccae</name>
    <dbReference type="NCBI Taxonomy" id="1404360"/>
    <lineage>
        <taxon>Bacteria</taxon>
        <taxon>Bacillati</taxon>
        <taxon>Actinomycetota</taxon>
        <taxon>Thermoleophilia</taxon>
        <taxon>Solirubrobacterales</taxon>
        <taxon>Solirubrobacteraceae</taxon>
        <taxon>Solirubrobacter</taxon>
    </lineage>
</organism>
<dbReference type="Pfam" id="PF08241">
    <property type="entry name" value="Methyltransf_11"/>
    <property type="match status" value="1"/>
</dbReference>
<evidence type="ECO:0000259" key="1">
    <source>
        <dbReference type="Pfam" id="PF08241"/>
    </source>
</evidence>
<accession>A0A9X3N9H4</accession>
<protein>
    <submittedName>
        <fullName evidence="2">Class I SAM-dependent methyltransferase</fullName>
    </submittedName>
</protein>
<dbReference type="Gene3D" id="3.40.50.150">
    <property type="entry name" value="Vaccinia Virus protein VP39"/>
    <property type="match status" value="1"/>
</dbReference>
<sequence>MDDGAIAALRDLYSDLEIDGQVLDLCGGGQAHFEVPPDSLVVFDGEDKAELPYGDAEFDDVVCLLAGVKQPKETLVEVARVLKPGGHFVCSFVGGADDAGRVRKLRKYFDGSPAFAGAESDLRTSLTGSGDRLWAVWATRRP</sequence>
<dbReference type="InterPro" id="IPR013216">
    <property type="entry name" value="Methyltransf_11"/>
</dbReference>
<feature type="domain" description="Methyltransferase type 11" evidence="1">
    <location>
        <begin position="41"/>
        <end position="90"/>
    </location>
</feature>
<name>A0A9X3N9H4_9ACTN</name>
<comment type="caution">
    <text evidence="2">The sequence shown here is derived from an EMBL/GenBank/DDBJ whole genome shotgun (WGS) entry which is preliminary data.</text>
</comment>
<dbReference type="InterPro" id="IPR029063">
    <property type="entry name" value="SAM-dependent_MTases_sf"/>
</dbReference>
<proteinExistence type="predicted"/>
<dbReference type="Proteomes" id="UP001147653">
    <property type="component" value="Unassembled WGS sequence"/>
</dbReference>
<dbReference type="EMBL" id="JAPDDP010000033">
    <property type="protein sequence ID" value="MDA0182263.1"/>
    <property type="molecule type" value="Genomic_DNA"/>
</dbReference>
<dbReference type="GO" id="GO:0032259">
    <property type="term" value="P:methylation"/>
    <property type="evidence" value="ECO:0007669"/>
    <property type="project" value="UniProtKB-KW"/>
</dbReference>
<dbReference type="RefSeq" id="WP_270026628.1">
    <property type="nucleotide sequence ID" value="NZ_JAPDDP010000033.1"/>
</dbReference>
<keyword evidence="2" id="KW-0808">Transferase</keyword>
<gene>
    <name evidence="2" type="ORF">OJ997_18295</name>
</gene>
<dbReference type="GO" id="GO:0008757">
    <property type="term" value="F:S-adenosylmethionine-dependent methyltransferase activity"/>
    <property type="evidence" value="ECO:0007669"/>
    <property type="project" value="InterPro"/>
</dbReference>
<keyword evidence="3" id="KW-1185">Reference proteome</keyword>
<keyword evidence="2" id="KW-0489">Methyltransferase</keyword>
<reference evidence="2" key="1">
    <citation type="submission" date="2022-10" db="EMBL/GenBank/DDBJ databases">
        <title>The WGS of Solirubrobacter phytolaccae KCTC 29190.</title>
        <authorList>
            <person name="Jiang Z."/>
        </authorList>
    </citation>
    <scope>NUCLEOTIDE SEQUENCE</scope>
    <source>
        <strain evidence="2">KCTC 29190</strain>
    </source>
</reference>